<evidence type="ECO:0000313" key="2">
    <source>
        <dbReference type="Ensembl" id="ENSSORP00005008102.1"/>
    </source>
</evidence>
<dbReference type="PANTHER" id="PTHR15573">
    <property type="entry name" value="G-PROTEIN COUPLED RECEPTOR 160-RELATED"/>
    <property type="match status" value="1"/>
</dbReference>
<dbReference type="Ensembl" id="ENSSORT00005008388.1">
    <property type="protein sequence ID" value="ENSSORP00005008102.1"/>
    <property type="gene ID" value="ENSSORG00005004531.1"/>
</dbReference>
<proteinExistence type="predicted"/>
<feature type="transmembrane region" description="Helical" evidence="1">
    <location>
        <begin position="165"/>
        <end position="185"/>
    </location>
</feature>
<dbReference type="GO" id="GO:0043235">
    <property type="term" value="C:receptor complex"/>
    <property type="evidence" value="ECO:0007669"/>
    <property type="project" value="TreeGrafter"/>
</dbReference>
<keyword evidence="1" id="KW-1133">Transmembrane helix</keyword>
<keyword evidence="1" id="KW-0472">Membrane</keyword>
<dbReference type="AlphaFoldDB" id="A0A672YUE0"/>
<keyword evidence="3" id="KW-1185">Reference proteome</keyword>
<keyword evidence="1" id="KW-0812">Transmembrane</keyword>
<feature type="transmembrane region" description="Helical" evidence="1">
    <location>
        <begin position="44"/>
        <end position="64"/>
    </location>
</feature>
<feature type="transmembrane region" description="Helical" evidence="1">
    <location>
        <begin position="244"/>
        <end position="262"/>
    </location>
</feature>
<feature type="transmembrane region" description="Helical" evidence="1">
    <location>
        <begin position="206"/>
        <end position="232"/>
    </location>
</feature>
<reference evidence="2" key="1">
    <citation type="submission" date="2019-06" db="EMBL/GenBank/DDBJ databases">
        <authorList>
            <consortium name="Wellcome Sanger Institute Data Sharing"/>
        </authorList>
    </citation>
    <scope>NUCLEOTIDE SEQUENCE [LARGE SCALE GENOMIC DNA]</scope>
</reference>
<dbReference type="InterPro" id="IPR042353">
    <property type="entry name" value="GPR160"/>
</dbReference>
<dbReference type="PANTHER" id="PTHR15573:SF0">
    <property type="entry name" value="G-PROTEIN COUPLED RECEPTOR 160-RELATED"/>
    <property type="match status" value="1"/>
</dbReference>
<name>A0A672YUE0_9TELE</name>
<feature type="transmembrane region" description="Helical" evidence="1">
    <location>
        <begin position="12"/>
        <end position="32"/>
    </location>
</feature>
<feature type="transmembrane region" description="Helical" evidence="1">
    <location>
        <begin position="70"/>
        <end position="97"/>
    </location>
</feature>
<dbReference type="InParanoid" id="A0A672YUE0"/>
<dbReference type="GO" id="GO:0005886">
    <property type="term" value="C:plasma membrane"/>
    <property type="evidence" value="ECO:0007669"/>
    <property type="project" value="TreeGrafter"/>
</dbReference>
<reference evidence="2" key="3">
    <citation type="submission" date="2025-09" db="UniProtKB">
        <authorList>
            <consortium name="Ensembl"/>
        </authorList>
    </citation>
    <scope>IDENTIFICATION</scope>
</reference>
<organism evidence="2 3">
    <name type="scientific">Sphaeramia orbicularis</name>
    <name type="common">orbiculate cardinalfish</name>
    <dbReference type="NCBI Taxonomy" id="375764"/>
    <lineage>
        <taxon>Eukaryota</taxon>
        <taxon>Metazoa</taxon>
        <taxon>Chordata</taxon>
        <taxon>Craniata</taxon>
        <taxon>Vertebrata</taxon>
        <taxon>Euteleostomi</taxon>
        <taxon>Actinopterygii</taxon>
        <taxon>Neopterygii</taxon>
        <taxon>Teleostei</taxon>
        <taxon>Neoteleostei</taxon>
        <taxon>Acanthomorphata</taxon>
        <taxon>Gobiaria</taxon>
        <taxon>Kurtiformes</taxon>
        <taxon>Apogonoidei</taxon>
        <taxon>Apogonidae</taxon>
        <taxon>Apogoninae</taxon>
        <taxon>Sphaeramia</taxon>
    </lineage>
</organism>
<protein>
    <submittedName>
        <fullName evidence="2">Uncharacterized protein</fullName>
    </submittedName>
</protein>
<evidence type="ECO:0000313" key="3">
    <source>
        <dbReference type="Proteomes" id="UP000472271"/>
    </source>
</evidence>
<accession>A0A672YUE0</accession>
<reference evidence="2" key="2">
    <citation type="submission" date="2025-08" db="UniProtKB">
        <authorList>
            <consortium name="Ensembl"/>
        </authorList>
    </citation>
    <scope>IDENTIFICATION</scope>
</reference>
<evidence type="ECO:0000256" key="1">
    <source>
        <dbReference type="SAM" id="Phobius"/>
    </source>
</evidence>
<sequence>MQLFRTNQLCLLFIILMLLKTGMDAGVLYLCCRKLYTNFLSMSNLSIFLADVIMLFSMAVVLSLKAEYSHFSLCFILAFFSATYAALPLPTMCLLLLDYCLEDTCSGKQSALGKCLRNLTMTLLLWTVVVIYSIGSVTPELMELEYNTGSKAVVCEIYESRAVNYFTVGLFSALILALLPCWQMIPQWISETKSFVADPTIPQPPLWLSLTLGFAVFWIPYLTVSVACQLFGFGVPPYITVNLLWVQFCMIKTTCCSFRVLYNFCGAKQIPHPSLYIMKLKCVFFPLTVERAYIEAQSKQKNKL</sequence>
<dbReference type="Proteomes" id="UP000472271">
    <property type="component" value="Chromosome 7"/>
</dbReference>
<feature type="transmembrane region" description="Helical" evidence="1">
    <location>
        <begin position="118"/>
        <end position="135"/>
    </location>
</feature>